<accession>A0ABQ6E137</accession>
<dbReference type="RefSeq" id="WP_284204254.1">
    <property type="nucleotide sequence ID" value="NZ_BSPQ01000010.1"/>
</dbReference>
<comment type="caution">
    <text evidence="10">The sequence shown here is derived from an EMBL/GenBank/DDBJ whole genome shotgun (WGS) entry which is preliminary data.</text>
</comment>
<keyword evidence="6 9" id="KW-0812">Transmembrane</keyword>
<gene>
    <name evidence="10" type="ORF">GCM10007916_21980</name>
</gene>
<organism evidence="10 11">
    <name type="scientific">Psychromonas marina</name>
    <dbReference type="NCBI Taxonomy" id="88364"/>
    <lineage>
        <taxon>Bacteria</taxon>
        <taxon>Pseudomonadati</taxon>
        <taxon>Pseudomonadota</taxon>
        <taxon>Gammaproteobacteria</taxon>
        <taxon>Alteromonadales</taxon>
        <taxon>Psychromonadaceae</taxon>
        <taxon>Psychromonas</taxon>
    </lineage>
</organism>
<feature type="transmembrane region" description="Helical" evidence="9">
    <location>
        <begin position="12"/>
        <end position="29"/>
    </location>
</feature>
<keyword evidence="7 9" id="KW-1133">Transmembrane helix</keyword>
<evidence type="ECO:0000256" key="9">
    <source>
        <dbReference type="SAM" id="Phobius"/>
    </source>
</evidence>
<feature type="transmembrane region" description="Helical" evidence="9">
    <location>
        <begin position="161"/>
        <end position="182"/>
    </location>
</feature>
<keyword evidence="11" id="KW-1185">Reference proteome</keyword>
<evidence type="ECO:0000256" key="3">
    <source>
        <dbReference type="ARBA" id="ARBA00006263"/>
    </source>
</evidence>
<feature type="transmembrane region" description="Helical" evidence="9">
    <location>
        <begin position="300"/>
        <end position="320"/>
    </location>
</feature>
<comment type="similarity">
    <text evidence="3">Belongs to the CobD/CbiB family.</text>
</comment>
<evidence type="ECO:0000313" key="10">
    <source>
        <dbReference type="EMBL" id="GLS91129.1"/>
    </source>
</evidence>
<proteinExistence type="inferred from homology"/>
<evidence type="ECO:0000256" key="1">
    <source>
        <dbReference type="ARBA" id="ARBA00004651"/>
    </source>
</evidence>
<protein>
    <submittedName>
        <fullName evidence="10">Adenosylcobinamide-phosphate synthase</fullName>
    </submittedName>
</protein>
<keyword evidence="5" id="KW-0169">Cobalamin biosynthesis</keyword>
<reference evidence="11" key="1">
    <citation type="journal article" date="2019" name="Int. J. Syst. Evol. Microbiol.">
        <title>The Global Catalogue of Microorganisms (GCM) 10K type strain sequencing project: providing services to taxonomists for standard genome sequencing and annotation.</title>
        <authorList>
            <consortium name="The Broad Institute Genomics Platform"/>
            <consortium name="The Broad Institute Genome Sequencing Center for Infectious Disease"/>
            <person name="Wu L."/>
            <person name="Ma J."/>
        </authorList>
    </citation>
    <scope>NUCLEOTIDE SEQUENCE [LARGE SCALE GENOMIC DNA]</scope>
    <source>
        <strain evidence="11">NBRC 103166</strain>
    </source>
</reference>
<feature type="transmembrane region" description="Helical" evidence="9">
    <location>
        <begin position="62"/>
        <end position="80"/>
    </location>
</feature>
<sequence length="322" mass="36902">MDLFLNFIEQYSHYFSVIVVALLSFFVSLPKDLNPLSAIELIFKRIAVKINLKERNASYKRLASLLSISLIYFPILLIIIQLYNIVIYPTFLDILLLFVLLSWHDKKTVYLQISNALQHNNLAQAKFKLASVAERETKPLSLVGVNKATIESMVLQLSASWFTVLFWYMLTGIYGALFYRIVQVCAQQWNAKKPEFTTLASIPSFIYSAMLLPAHLLVSLTFSLYDRPLRNLPTELKQSLHWHHFSSGLMLSSFALGMQFQVGGVRLYKDHKVTYATLGSHDAPGVDKIALSLQRISLSAWFWLFCFSAYTFFPLLLAFMSR</sequence>
<evidence type="ECO:0000256" key="5">
    <source>
        <dbReference type="ARBA" id="ARBA00022573"/>
    </source>
</evidence>
<keyword evidence="4" id="KW-1003">Cell membrane</keyword>
<dbReference type="Pfam" id="PF03186">
    <property type="entry name" value="CobD_Cbib"/>
    <property type="match status" value="1"/>
</dbReference>
<dbReference type="Proteomes" id="UP001157353">
    <property type="component" value="Unassembled WGS sequence"/>
</dbReference>
<comment type="subcellular location">
    <subcellularLocation>
        <location evidence="1">Cell membrane</location>
        <topology evidence="1">Multi-pass membrane protein</topology>
    </subcellularLocation>
</comment>
<feature type="transmembrane region" description="Helical" evidence="9">
    <location>
        <begin position="245"/>
        <end position="262"/>
    </location>
</feature>
<evidence type="ECO:0000256" key="2">
    <source>
        <dbReference type="ARBA" id="ARBA00004953"/>
    </source>
</evidence>
<evidence type="ECO:0000256" key="8">
    <source>
        <dbReference type="ARBA" id="ARBA00023136"/>
    </source>
</evidence>
<dbReference type="PANTHER" id="PTHR34308:SF1">
    <property type="entry name" value="COBALAMIN BIOSYNTHESIS PROTEIN CBIB"/>
    <property type="match status" value="1"/>
</dbReference>
<comment type="pathway">
    <text evidence="2">Cofactor biosynthesis; adenosylcobalamin biosynthesis.</text>
</comment>
<dbReference type="InterPro" id="IPR004485">
    <property type="entry name" value="Cobalamin_biosynth_CobD/CbiB"/>
</dbReference>
<feature type="transmembrane region" description="Helical" evidence="9">
    <location>
        <begin position="202"/>
        <end position="225"/>
    </location>
</feature>
<evidence type="ECO:0000256" key="4">
    <source>
        <dbReference type="ARBA" id="ARBA00022475"/>
    </source>
</evidence>
<evidence type="ECO:0000256" key="7">
    <source>
        <dbReference type="ARBA" id="ARBA00022989"/>
    </source>
</evidence>
<keyword evidence="8 9" id="KW-0472">Membrane</keyword>
<dbReference type="EMBL" id="BSPQ01000010">
    <property type="protein sequence ID" value="GLS91129.1"/>
    <property type="molecule type" value="Genomic_DNA"/>
</dbReference>
<evidence type="ECO:0000256" key="6">
    <source>
        <dbReference type="ARBA" id="ARBA00022692"/>
    </source>
</evidence>
<name>A0ABQ6E137_9GAMM</name>
<dbReference type="PANTHER" id="PTHR34308">
    <property type="entry name" value="COBALAMIN BIOSYNTHESIS PROTEIN CBIB"/>
    <property type="match status" value="1"/>
</dbReference>
<evidence type="ECO:0000313" key="11">
    <source>
        <dbReference type="Proteomes" id="UP001157353"/>
    </source>
</evidence>